<evidence type="ECO:0000256" key="2">
    <source>
        <dbReference type="ARBA" id="ARBA00004141"/>
    </source>
</evidence>
<feature type="domain" description="Cytochrome b561" evidence="12">
    <location>
        <begin position="19"/>
        <end position="217"/>
    </location>
</feature>
<dbReference type="InterPro" id="IPR043205">
    <property type="entry name" value="CYB561/CYBRD1-like"/>
</dbReference>
<dbReference type="OrthoDB" id="907479at2759"/>
<comment type="subcellular location">
    <subcellularLocation>
        <location evidence="2">Membrane</location>
        <topology evidence="2">Multi-pass membrane protein</topology>
    </subcellularLocation>
</comment>
<dbReference type="SMART" id="SM00665">
    <property type="entry name" value="B561"/>
    <property type="match status" value="1"/>
</dbReference>
<evidence type="ECO:0000256" key="8">
    <source>
        <dbReference type="ARBA" id="ARBA00022989"/>
    </source>
</evidence>
<keyword evidence="4" id="KW-0349">Heme</keyword>
<dbReference type="GO" id="GO:0016491">
    <property type="term" value="F:oxidoreductase activity"/>
    <property type="evidence" value="ECO:0007669"/>
    <property type="project" value="InterPro"/>
</dbReference>
<feature type="transmembrane region" description="Helical" evidence="11">
    <location>
        <begin position="200"/>
        <end position="218"/>
    </location>
</feature>
<dbReference type="AlphaFoldDB" id="A0A7J7LPU5"/>
<evidence type="ECO:0000256" key="11">
    <source>
        <dbReference type="SAM" id="Phobius"/>
    </source>
</evidence>
<protein>
    <recommendedName>
        <fullName evidence="12">Cytochrome b561 domain-containing protein</fullName>
    </recommendedName>
</protein>
<dbReference type="EMBL" id="JACGCM010002114">
    <property type="protein sequence ID" value="KAF6144578.1"/>
    <property type="molecule type" value="Genomic_DNA"/>
</dbReference>
<keyword evidence="10 11" id="KW-0472">Membrane</keyword>
<dbReference type="GO" id="GO:0016020">
    <property type="term" value="C:membrane"/>
    <property type="evidence" value="ECO:0007669"/>
    <property type="project" value="UniProtKB-SubCell"/>
</dbReference>
<keyword evidence="7" id="KW-0249">Electron transport</keyword>
<keyword evidence="3" id="KW-0813">Transport</keyword>
<feature type="transmembrane region" description="Helical" evidence="11">
    <location>
        <begin position="86"/>
        <end position="107"/>
    </location>
</feature>
<feature type="transmembrane region" description="Helical" evidence="11">
    <location>
        <begin position="55"/>
        <end position="74"/>
    </location>
</feature>
<evidence type="ECO:0000256" key="1">
    <source>
        <dbReference type="ARBA" id="ARBA00001970"/>
    </source>
</evidence>
<dbReference type="PROSITE" id="PS50939">
    <property type="entry name" value="CYTOCHROME_B561"/>
    <property type="match status" value="1"/>
</dbReference>
<dbReference type="PANTHER" id="PTHR10106">
    <property type="entry name" value="CYTOCHROME B561-RELATED"/>
    <property type="match status" value="1"/>
</dbReference>
<dbReference type="PANTHER" id="PTHR10106:SF15">
    <property type="entry name" value="TRANSMEMBRANE ASCORBATE FERRIREDUCTASE 3-RELATED"/>
    <property type="match status" value="1"/>
</dbReference>
<evidence type="ECO:0000256" key="3">
    <source>
        <dbReference type="ARBA" id="ARBA00022448"/>
    </source>
</evidence>
<evidence type="ECO:0000313" key="14">
    <source>
        <dbReference type="Proteomes" id="UP000541444"/>
    </source>
</evidence>
<feature type="transmembrane region" description="Helical" evidence="11">
    <location>
        <begin position="127"/>
        <end position="146"/>
    </location>
</feature>
<organism evidence="13 14">
    <name type="scientific">Kingdonia uniflora</name>
    <dbReference type="NCBI Taxonomy" id="39325"/>
    <lineage>
        <taxon>Eukaryota</taxon>
        <taxon>Viridiplantae</taxon>
        <taxon>Streptophyta</taxon>
        <taxon>Embryophyta</taxon>
        <taxon>Tracheophyta</taxon>
        <taxon>Spermatophyta</taxon>
        <taxon>Magnoliopsida</taxon>
        <taxon>Ranunculales</taxon>
        <taxon>Circaeasteraceae</taxon>
        <taxon>Kingdonia</taxon>
    </lineage>
</organism>
<evidence type="ECO:0000256" key="6">
    <source>
        <dbReference type="ARBA" id="ARBA00022723"/>
    </source>
</evidence>
<accession>A0A7J7LPU5</accession>
<keyword evidence="8 11" id="KW-1133">Transmembrane helix</keyword>
<comment type="cofactor">
    <cofactor evidence="1">
        <name>heme b</name>
        <dbReference type="ChEBI" id="CHEBI:60344"/>
    </cofactor>
</comment>
<proteinExistence type="predicted"/>
<dbReference type="Proteomes" id="UP000541444">
    <property type="component" value="Unassembled WGS sequence"/>
</dbReference>
<comment type="caution">
    <text evidence="13">The sequence shown here is derived from an EMBL/GenBank/DDBJ whole genome shotgun (WGS) entry which is preliminary data.</text>
</comment>
<evidence type="ECO:0000256" key="5">
    <source>
        <dbReference type="ARBA" id="ARBA00022692"/>
    </source>
</evidence>
<evidence type="ECO:0000259" key="12">
    <source>
        <dbReference type="PROSITE" id="PS50939"/>
    </source>
</evidence>
<keyword evidence="6" id="KW-0479">Metal-binding</keyword>
<evidence type="ECO:0000313" key="13">
    <source>
        <dbReference type="EMBL" id="KAF6144578.1"/>
    </source>
</evidence>
<feature type="transmembrane region" description="Helical" evidence="11">
    <location>
        <begin position="12"/>
        <end position="35"/>
    </location>
</feature>
<evidence type="ECO:0000256" key="4">
    <source>
        <dbReference type="ARBA" id="ARBA00022617"/>
    </source>
</evidence>
<evidence type="ECO:0000256" key="7">
    <source>
        <dbReference type="ARBA" id="ARBA00022982"/>
    </source>
</evidence>
<dbReference type="InterPro" id="IPR006593">
    <property type="entry name" value="Cyt_b561/ferric_Rdtase_TM"/>
</dbReference>
<keyword evidence="5 11" id="KW-0812">Transmembrane</keyword>
<evidence type="ECO:0000256" key="10">
    <source>
        <dbReference type="ARBA" id="ARBA00023136"/>
    </source>
</evidence>
<reference evidence="13 14" key="1">
    <citation type="journal article" date="2020" name="IScience">
        <title>Genome Sequencing of the Endangered Kingdonia uniflora (Circaeasteraceae, Ranunculales) Reveals Potential Mechanisms of Evolutionary Specialization.</title>
        <authorList>
            <person name="Sun Y."/>
            <person name="Deng T."/>
            <person name="Zhang A."/>
            <person name="Moore M.J."/>
            <person name="Landis J.B."/>
            <person name="Lin N."/>
            <person name="Zhang H."/>
            <person name="Zhang X."/>
            <person name="Huang J."/>
            <person name="Zhang X."/>
            <person name="Sun H."/>
            <person name="Wang H."/>
        </authorList>
    </citation>
    <scope>NUCLEOTIDE SEQUENCE [LARGE SCALE GENOMIC DNA]</scope>
    <source>
        <strain evidence="13">TB1705</strain>
        <tissue evidence="13">Leaf</tissue>
    </source>
</reference>
<dbReference type="CDD" id="cd08766">
    <property type="entry name" value="Cyt_b561_ACYB-1_like"/>
    <property type="match status" value="1"/>
</dbReference>
<name>A0A7J7LPU5_9MAGN</name>
<dbReference type="Gene3D" id="1.20.120.1770">
    <property type="match status" value="1"/>
</dbReference>
<dbReference type="GO" id="GO:0046872">
    <property type="term" value="F:metal ion binding"/>
    <property type="evidence" value="ECO:0007669"/>
    <property type="project" value="UniProtKB-KW"/>
</dbReference>
<gene>
    <name evidence="13" type="ORF">GIB67_006070</name>
</gene>
<feature type="transmembrane region" description="Helical" evidence="11">
    <location>
        <begin position="158"/>
        <end position="180"/>
    </location>
</feature>
<sequence>MDHTHKAQFRRIASRVTIVAHLFGLIAGILLLIWLLHYRGGLDLHSNSTDRIFNVHPFLMFGFILMAGEAMMAYRTVTAEHKVQKFFHSAVHLIAFVLGIIGIHAVFKYHNKVGLADMYSLHSWLGMGAFCLFGLQWLFGVFSFWLPNSSTQARERILPFHVFGGRTLLYLTICVAETGLMEKATIMQLQHGNESRLLNFTGLFILFFGIAVDLSLSLRF</sequence>
<dbReference type="FunFam" id="1.20.120.1770:FF:000001">
    <property type="entry name" value="Cytochrome b reductase 1"/>
    <property type="match status" value="1"/>
</dbReference>
<keyword evidence="14" id="KW-1185">Reference proteome</keyword>
<evidence type="ECO:0000256" key="9">
    <source>
        <dbReference type="ARBA" id="ARBA00023004"/>
    </source>
</evidence>
<keyword evidence="9" id="KW-0408">Iron</keyword>
<dbReference type="Pfam" id="PF03188">
    <property type="entry name" value="Cytochrom_B561"/>
    <property type="match status" value="1"/>
</dbReference>